<dbReference type="GeneID" id="31364169"/>
<reference evidence="2 3" key="1">
    <citation type="journal article" date="2011" name="Genome Res.">
        <title>Phylogeny-wide analysis of social amoeba genomes highlights ancient origins for complex intercellular communication.</title>
        <authorList>
            <person name="Heidel A.J."/>
            <person name="Lawal H.M."/>
            <person name="Felder M."/>
            <person name="Schilde C."/>
            <person name="Helps N.R."/>
            <person name="Tunggal B."/>
            <person name="Rivero F."/>
            <person name="John U."/>
            <person name="Schleicher M."/>
            <person name="Eichinger L."/>
            <person name="Platzer M."/>
            <person name="Noegel A.A."/>
            <person name="Schaap P."/>
            <person name="Gloeckner G."/>
        </authorList>
    </citation>
    <scope>NUCLEOTIDE SEQUENCE [LARGE SCALE GENOMIC DNA]</scope>
    <source>
        <strain evidence="3">ATCC 26659 / Pp 5 / PN500</strain>
    </source>
</reference>
<protein>
    <recommendedName>
        <fullName evidence="1">Complex 1 LYR protein domain-containing protein</fullName>
    </recommendedName>
</protein>
<comment type="caution">
    <text evidence="2">The sequence shown here is derived from an EMBL/GenBank/DDBJ whole genome shotgun (WGS) entry which is preliminary data.</text>
</comment>
<keyword evidence="3" id="KW-1185">Reference proteome</keyword>
<dbReference type="AlphaFoldDB" id="D3BJG5"/>
<organism evidence="2 3">
    <name type="scientific">Heterostelium pallidum (strain ATCC 26659 / Pp 5 / PN500)</name>
    <name type="common">Cellular slime mold</name>
    <name type="synonym">Polysphondylium pallidum</name>
    <dbReference type="NCBI Taxonomy" id="670386"/>
    <lineage>
        <taxon>Eukaryota</taxon>
        <taxon>Amoebozoa</taxon>
        <taxon>Evosea</taxon>
        <taxon>Eumycetozoa</taxon>
        <taxon>Dictyostelia</taxon>
        <taxon>Acytosteliales</taxon>
        <taxon>Acytosteliaceae</taxon>
        <taxon>Heterostelium</taxon>
    </lineage>
</organism>
<dbReference type="OMA" id="WRTNVIQ"/>
<dbReference type="Proteomes" id="UP000001396">
    <property type="component" value="Unassembled WGS sequence"/>
</dbReference>
<dbReference type="STRING" id="670386.D3BJG5"/>
<dbReference type="InParanoid" id="D3BJG5"/>
<dbReference type="RefSeq" id="XP_020430172.1">
    <property type="nucleotide sequence ID" value="XM_020579497.1"/>
</dbReference>
<dbReference type="InterPro" id="IPR008011">
    <property type="entry name" value="Complex1_LYR_dom"/>
</dbReference>
<evidence type="ECO:0000259" key="1">
    <source>
        <dbReference type="Pfam" id="PF05347"/>
    </source>
</evidence>
<feature type="domain" description="Complex 1 LYR protein" evidence="1">
    <location>
        <begin position="13"/>
        <end position="61"/>
    </location>
</feature>
<evidence type="ECO:0000313" key="2">
    <source>
        <dbReference type="EMBL" id="EFA78045.1"/>
    </source>
</evidence>
<evidence type="ECO:0000313" key="3">
    <source>
        <dbReference type="Proteomes" id="UP000001396"/>
    </source>
</evidence>
<sequence length="136" mass="16381">MSSKVAPITTSSLVLFRRLLREGLRYPAIKQDRWWRANVRESFRENKHVKDEQEIKILQDKVKSYRFYLKAAKDLQNLLEQYNIGIPTRDRIVKSSQRVGLQVPEWPEERHKKIEEERQKLRDKIGQSYIKESDQQ</sequence>
<dbReference type="Pfam" id="PF05347">
    <property type="entry name" value="Complex1_LYR"/>
    <property type="match status" value="1"/>
</dbReference>
<gene>
    <name evidence="2" type="ORF">PPL_08691</name>
</gene>
<accession>D3BJG5</accession>
<dbReference type="EMBL" id="ADBJ01000038">
    <property type="protein sequence ID" value="EFA78045.1"/>
    <property type="molecule type" value="Genomic_DNA"/>
</dbReference>
<proteinExistence type="predicted"/>
<name>D3BJG5_HETP5</name>